<evidence type="ECO:0000313" key="12">
    <source>
        <dbReference type="Proteomes" id="UP000449547"/>
    </source>
</evidence>
<dbReference type="GO" id="GO:0004197">
    <property type="term" value="F:cysteine-type endopeptidase activity"/>
    <property type="evidence" value="ECO:0007669"/>
    <property type="project" value="UniProtKB-EC"/>
</dbReference>
<evidence type="ECO:0000256" key="9">
    <source>
        <dbReference type="PIRNR" id="PIRNR005700"/>
    </source>
</evidence>
<feature type="active site" evidence="10">
    <location>
        <position position="99"/>
    </location>
</feature>
<dbReference type="VEuPathDB" id="FungiDB:DIURU_004682"/>
<dbReference type="Proteomes" id="UP000449547">
    <property type="component" value="Unassembled WGS sequence"/>
</dbReference>
<evidence type="ECO:0000256" key="10">
    <source>
        <dbReference type="PIRSR" id="PIRSR005700-1"/>
    </source>
</evidence>
<dbReference type="GeneID" id="54783333"/>
<comment type="subcellular location">
    <subcellularLocation>
        <location evidence="9">Mitochondrion</location>
    </subcellularLocation>
    <subcellularLocation>
        <location evidence="9">Cytoplasm</location>
    </subcellularLocation>
</comment>
<accession>A0A642UGB2</accession>
<dbReference type="GO" id="GO:0005739">
    <property type="term" value="C:mitochondrion"/>
    <property type="evidence" value="ECO:0007669"/>
    <property type="project" value="UniProtKB-SubCell"/>
</dbReference>
<feature type="active site" evidence="10">
    <location>
        <position position="392"/>
    </location>
</feature>
<dbReference type="PIRSF" id="PIRSF005700">
    <property type="entry name" value="PepC"/>
    <property type="match status" value="1"/>
</dbReference>
<comment type="similarity">
    <text evidence="9">Belongs to the peptidase C1 family.</text>
</comment>
<dbReference type="GO" id="GO:0070005">
    <property type="term" value="F:cysteine-type aminopeptidase activity"/>
    <property type="evidence" value="ECO:0007669"/>
    <property type="project" value="InterPro"/>
</dbReference>
<evidence type="ECO:0000256" key="1">
    <source>
        <dbReference type="ARBA" id="ARBA00000423"/>
    </source>
</evidence>
<keyword evidence="9" id="KW-0496">Mitochondrion</keyword>
<dbReference type="InterPro" id="IPR025660">
    <property type="entry name" value="Pept_his_AS"/>
</dbReference>
<dbReference type="InterPro" id="IPR038765">
    <property type="entry name" value="Papain-like_cys_pep_sf"/>
</dbReference>
<dbReference type="SUPFAM" id="SSF54001">
    <property type="entry name" value="Cysteine proteinases"/>
    <property type="match status" value="1"/>
</dbReference>
<dbReference type="InterPro" id="IPR000169">
    <property type="entry name" value="Pept_cys_AS"/>
</dbReference>
<keyword evidence="4 9" id="KW-0645">Protease</keyword>
<dbReference type="OMA" id="QSYTFFW"/>
<feature type="active site" evidence="10">
    <location>
        <position position="413"/>
    </location>
</feature>
<dbReference type="CDD" id="cd00585">
    <property type="entry name" value="Peptidase_C1B"/>
    <property type="match status" value="1"/>
</dbReference>
<comment type="caution">
    <text evidence="11">The sequence shown here is derived from an EMBL/GenBank/DDBJ whole genome shotgun (WGS) entry which is preliminary data.</text>
</comment>
<dbReference type="GO" id="GO:0006508">
    <property type="term" value="P:proteolysis"/>
    <property type="evidence" value="ECO:0007669"/>
    <property type="project" value="UniProtKB-KW"/>
</dbReference>
<evidence type="ECO:0000256" key="5">
    <source>
        <dbReference type="ARBA" id="ARBA00022801"/>
    </source>
</evidence>
<proteinExistence type="inferred from homology"/>
<keyword evidence="5 9" id="KW-0378">Hydrolase</keyword>
<dbReference type="GO" id="GO:0009636">
    <property type="term" value="P:response to toxic substance"/>
    <property type="evidence" value="ECO:0007669"/>
    <property type="project" value="TreeGrafter"/>
</dbReference>
<dbReference type="GO" id="GO:0043418">
    <property type="term" value="P:homocysteine catabolic process"/>
    <property type="evidence" value="ECO:0007669"/>
    <property type="project" value="TreeGrafter"/>
</dbReference>
<dbReference type="InterPro" id="IPR004134">
    <property type="entry name" value="Peptidase_C1B"/>
</dbReference>
<dbReference type="OrthoDB" id="2666448at2759"/>
<keyword evidence="12" id="KW-1185">Reference proteome</keyword>
<evidence type="ECO:0000256" key="4">
    <source>
        <dbReference type="ARBA" id="ARBA00022670"/>
    </source>
</evidence>
<evidence type="ECO:0000256" key="7">
    <source>
        <dbReference type="ARBA" id="ARBA00025347"/>
    </source>
</evidence>
<protein>
    <recommendedName>
        <fullName evidence="3 9">Cysteine proteinase 1, mitochondrial</fullName>
        <ecNumber evidence="2 9">3.4.22.40</ecNumber>
    </recommendedName>
</protein>
<dbReference type="Pfam" id="PF03051">
    <property type="entry name" value="Peptidase_C1_2"/>
    <property type="match status" value="1"/>
</dbReference>
<name>A0A642UGB2_DIURU</name>
<dbReference type="RefSeq" id="XP_034010519.1">
    <property type="nucleotide sequence ID" value="XM_034157582.1"/>
</dbReference>
<dbReference type="PANTHER" id="PTHR10363:SF2">
    <property type="entry name" value="BLEOMYCIN HYDROLASE"/>
    <property type="match status" value="1"/>
</dbReference>
<reference evidence="11 12" key="1">
    <citation type="submission" date="2019-07" db="EMBL/GenBank/DDBJ databases">
        <title>Genome assembly of two rare yeast pathogens: Diutina rugosa and Trichomonascus ciferrii.</title>
        <authorList>
            <person name="Mixao V."/>
            <person name="Saus E."/>
            <person name="Hansen A."/>
            <person name="Lass-Flor C."/>
            <person name="Gabaldon T."/>
        </authorList>
    </citation>
    <scope>NUCLEOTIDE SEQUENCE [LARGE SCALE GENOMIC DNA]</scope>
    <source>
        <strain evidence="11 12">CBS 613</strain>
    </source>
</reference>
<dbReference type="PANTHER" id="PTHR10363">
    <property type="entry name" value="BLEOMYCIN HYDROLASE"/>
    <property type="match status" value="1"/>
</dbReference>
<evidence type="ECO:0000256" key="8">
    <source>
        <dbReference type="ARBA" id="ARBA00026080"/>
    </source>
</evidence>
<evidence type="ECO:0000256" key="2">
    <source>
        <dbReference type="ARBA" id="ARBA00012465"/>
    </source>
</evidence>
<dbReference type="Gene3D" id="3.90.70.10">
    <property type="entry name" value="Cysteine proteinases"/>
    <property type="match status" value="1"/>
</dbReference>
<evidence type="ECO:0000313" key="11">
    <source>
        <dbReference type="EMBL" id="KAA8898398.1"/>
    </source>
</evidence>
<dbReference type="PROSITE" id="PS00639">
    <property type="entry name" value="THIOL_PROTEASE_HIS"/>
    <property type="match status" value="1"/>
</dbReference>
<comment type="subunit">
    <text evidence="8">Homohexamer. Binds to nucleic acids. Binds single-stranded DNA and RNA with higher affinity than double-stranded DNA.</text>
</comment>
<comment type="catalytic activity">
    <reaction evidence="1 9">
        <text>Inactivates bleomycin B2 (a cytotoxic glycometallopeptide) by hydrolysis of a carboxyamide bond of beta-aminoalanine, but also shows general aminopeptidase activity. The specificity varies somewhat with source, but amino acid arylamides of Met, Leu and Ala are preferred.</text>
        <dbReference type="EC" id="3.4.22.40"/>
    </reaction>
</comment>
<dbReference type="EC" id="3.4.22.40" evidence="2 9"/>
<organism evidence="11 12">
    <name type="scientific">Diutina rugosa</name>
    <name type="common">Yeast</name>
    <name type="synonym">Candida rugosa</name>
    <dbReference type="NCBI Taxonomy" id="5481"/>
    <lineage>
        <taxon>Eukaryota</taxon>
        <taxon>Fungi</taxon>
        <taxon>Dikarya</taxon>
        <taxon>Ascomycota</taxon>
        <taxon>Saccharomycotina</taxon>
        <taxon>Pichiomycetes</taxon>
        <taxon>Debaryomycetaceae</taxon>
        <taxon>Diutina</taxon>
    </lineage>
</organism>
<evidence type="ECO:0000256" key="3">
    <source>
        <dbReference type="ARBA" id="ARBA00016900"/>
    </source>
</evidence>
<sequence length="472" mass="54507">MTENTRYRNMSPDITNQVDQLKLAASNPVSEATLAQWTESVASDAKNRVVQHSFNKNAFFDVVNTEYVNDKRDQYLFNHEVEVVGSNKFANNQKSSGRCWIFSACNVLRTRVMNKYNIADDKFQLSQSYFYFYDKLEKANMFLENVIATADQDVEDLYVKYIFQTPINDGGQWDMVVNLVNKYGAVPVEHYPDNAQSTASAPLNYLISEKLREYGLKLRELVQTNGGVDKARKEMIAEIHTILTLTLGKPPLPSEEFAWEFIDKDKKYHRHVETPKSFADNHLDFDVNQYFSLINDPRNSYNQLFTVDKLNNVVDGKPVEYVNVEIDEIKRVAIAMIKNNEPIFFGCDVGKFSDRKLGILDTRGYNYTDVFNTGLNMSKEQRLRTGSSLMTHAMVITGVHLVDDKPVRWKIQNSWGHERGDNGNFTMTDAWFDEYVYQIVTQRQYAGDDLYKVWQGKEYQVYPIYDPMGSLA</sequence>
<evidence type="ECO:0000256" key="6">
    <source>
        <dbReference type="ARBA" id="ARBA00022807"/>
    </source>
</evidence>
<comment type="function">
    <text evidence="9">Has aminopeptidase activity, shortening substrate peptides sequentially by 1 amino acid. Has bleomycin hydrolase activity, which can protect the cell from the toxic effects of bleomycin. Has homocysteine-thiolactonase activity, protecting the cell against homocysteine toxicity.</text>
</comment>
<dbReference type="PROSITE" id="PS00139">
    <property type="entry name" value="THIOL_PROTEASE_CYS"/>
    <property type="match status" value="1"/>
</dbReference>
<keyword evidence="6 9" id="KW-0788">Thiol protease</keyword>
<comment type="function">
    <text evidence="7">The normal physiological role of the enzyme is unknown, but it is not essential for the viability of yeast cells. Has aminopeptidase activity, shortening substrate peptides sequentially by 1 amino acid. Has bleomycin hydrolase activity, which can protect the cell from the toxic effects of bleomycin. Has homocysteine-thiolactonase activity, protecting the cell against homocysteine toxicity. Acts as a repressor in the GAL4 regulatory system, but this does not require either the peptidase or nucleic acid-binding activities.</text>
</comment>
<gene>
    <name evidence="11" type="ORF">DIURU_004682</name>
</gene>
<dbReference type="EMBL" id="SWFT01000146">
    <property type="protein sequence ID" value="KAA8898398.1"/>
    <property type="molecule type" value="Genomic_DNA"/>
</dbReference>
<keyword evidence="9" id="KW-0963">Cytoplasm</keyword>
<dbReference type="AlphaFoldDB" id="A0A642UGB2"/>